<dbReference type="AlphaFoldDB" id="A0A6J8EYQ2"/>
<protein>
    <recommendedName>
        <fullName evidence="4">SRGAP</fullName>
    </recommendedName>
</protein>
<organism evidence="2 3">
    <name type="scientific">Mytilus coruscus</name>
    <name type="common">Sea mussel</name>
    <dbReference type="NCBI Taxonomy" id="42192"/>
    <lineage>
        <taxon>Eukaryota</taxon>
        <taxon>Metazoa</taxon>
        <taxon>Spiralia</taxon>
        <taxon>Lophotrochozoa</taxon>
        <taxon>Mollusca</taxon>
        <taxon>Bivalvia</taxon>
        <taxon>Autobranchia</taxon>
        <taxon>Pteriomorphia</taxon>
        <taxon>Mytilida</taxon>
        <taxon>Mytiloidea</taxon>
        <taxon>Mytilidae</taxon>
        <taxon>Mytilinae</taxon>
        <taxon>Mytilus</taxon>
    </lineage>
</organism>
<dbReference type="Proteomes" id="UP000507470">
    <property type="component" value="Unassembled WGS sequence"/>
</dbReference>
<feature type="region of interest" description="Disordered" evidence="1">
    <location>
        <begin position="241"/>
        <end position="287"/>
    </location>
</feature>
<keyword evidence="3" id="KW-1185">Reference proteome</keyword>
<accession>A0A6J8EYQ2</accession>
<evidence type="ECO:0000313" key="3">
    <source>
        <dbReference type="Proteomes" id="UP000507470"/>
    </source>
</evidence>
<sequence length="320" mass="36451">MNKVETAASREEVEDMAFNLVDDSKARNIKQSVVGKSGEVCRKLFELQNKCVDIYKDPYLLYKFQMLEQNINTSSCQVVLSEFKKDRIEMMAKNRKIVELRKKINDMVHSTTVNQYNSQYNEVKRFITENNKSSLLKWLQWWDKRRNHVMDAYRDVSAPNTNLAEVSHASTTHCGGSNLNLIQTAVFDISDCFKYAQAVKGYFSGVVKAGSGPSYQRKQMILEQKANNRAESLLHELDDQFKGGKAPQLPKNSTFMAEPSASHRADKSSDKDKRPIGKTRTNNSKEFNVELKKARAMGDYKCIEVNIHSPMQATVSLVSP</sequence>
<gene>
    <name evidence="2" type="ORF">MCOR_57426</name>
</gene>
<evidence type="ECO:0000313" key="2">
    <source>
        <dbReference type="EMBL" id="CAC5425627.1"/>
    </source>
</evidence>
<dbReference type="OrthoDB" id="6322039at2759"/>
<proteinExistence type="predicted"/>
<name>A0A6J8EYQ2_MYTCO</name>
<evidence type="ECO:0000256" key="1">
    <source>
        <dbReference type="SAM" id="MobiDB-lite"/>
    </source>
</evidence>
<dbReference type="EMBL" id="CACVKT020010263">
    <property type="protein sequence ID" value="CAC5425627.1"/>
    <property type="molecule type" value="Genomic_DNA"/>
</dbReference>
<feature type="compositionally biased region" description="Basic and acidic residues" evidence="1">
    <location>
        <begin position="261"/>
        <end position="275"/>
    </location>
</feature>
<evidence type="ECO:0008006" key="4">
    <source>
        <dbReference type="Google" id="ProtNLM"/>
    </source>
</evidence>
<reference evidence="2 3" key="1">
    <citation type="submission" date="2020-06" db="EMBL/GenBank/DDBJ databases">
        <authorList>
            <person name="Li R."/>
            <person name="Bekaert M."/>
        </authorList>
    </citation>
    <scope>NUCLEOTIDE SEQUENCE [LARGE SCALE GENOMIC DNA]</scope>
    <source>
        <strain evidence="3">wild</strain>
    </source>
</reference>